<sequence>MLLGFAIGTTTHIFDLMNHGWILNPEVPKWKNIFWVSLTFFDFLIVVLLLTKLKLGLLFANIIIIADVLVNTNFFKFDRLGYDDDYKIYLQVIFAIYVLISSLIVLKLKPWNTV</sequence>
<dbReference type="Proteomes" id="UP000254737">
    <property type="component" value="Unassembled WGS sequence"/>
</dbReference>
<keyword evidence="1" id="KW-0812">Transmembrane</keyword>
<accession>A0A376GKM5</accession>
<evidence type="ECO:0000256" key="1">
    <source>
        <dbReference type="SAM" id="Phobius"/>
    </source>
</evidence>
<feature type="transmembrane region" description="Helical" evidence="1">
    <location>
        <begin position="57"/>
        <end position="76"/>
    </location>
</feature>
<organism evidence="2 3">
    <name type="scientific">Empedobacter falsenii</name>
    <dbReference type="NCBI Taxonomy" id="343874"/>
    <lineage>
        <taxon>Bacteria</taxon>
        <taxon>Pseudomonadati</taxon>
        <taxon>Bacteroidota</taxon>
        <taxon>Flavobacteriia</taxon>
        <taxon>Flavobacteriales</taxon>
        <taxon>Weeksellaceae</taxon>
        <taxon>Empedobacter</taxon>
    </lineage>
</organism>
<evidence type="ECO:0000313" key="2">
    <source>
        <dbReference type="EMBL" id="STD58937.1"/>
    </source>
</evidence>
<proteinExistence type="predicted"/>
<dbReference type="RefSeq" id="WP_147280008.1">
    <property type="nucleotide sequence ID" value="NZ_UFXS01000001.1"/>
</dbReference>
<feature type="transmembrane region" description="Helical" evidence="1">
    <location>
        <begin position="88"/>
        <end position="106"/>
    </location>
</feature>
<keyword evidence="1" id="KW-0472">Membrane</keyword>
<reference evidence="2 3" key="1">
    <citation type="submission" date="2018-06" db="EMBL/GenBank/DDBJ databases">
        <authorList>
            <consortium name="Pathogen Informatics"/>
            <person name="Doyle S."/>
        </authorList>
    </citation>
    <scope>NUCLEOTIDE SEQUENCE [LARGE SCALE GENOMIC DNA]</scope>
    <source>
        <strain evidence="2 3">NCTC13456</strain>
    </source>
</reference>
<evidence type="ECO:0000313" key="3">
    <source>
        <dbReference type="Proteomes" id="UP000254737"/>
    </source>
</evidence>
<dbReference type="AlphaFoldDB" id="A0A376GKM5"/>
<name>A0A376GKM5_9FLAO</name>
<protein>
    <submittedName>
        <fullName evidence="2">Uncharacterized protein</fullName>
    </submittedName>
</protein>
<keyword evidence="1" id="KW-1133">Transmembrane helix</keyword>
<dbReference type="EMBL" id="UFXS01000001">
    <property type="protein sequence ID" value="STD58937.1"/>
    <property type="molecule type" value="Genomic_DNA"/>
</dbReference>
<gene>
    <name evidence="2" type="ORF">NCTC13456_02566</name>
</gene>
<feature type="transmembrane region" description="Helical" evidence="1">
    <location>
        <begin position="33"/>
        <end position="50"/>
    </location>
</feature>